<dbReference type="PANTHER" id="PTHR46124">
    <property type="entry name" value="D-AMINOACYL-TRNA DEACYLASE"/>
    <property type="match status" value="1"/>
</dbReference>
<gene>
    <name evidence="4" type="ORF">JDW22_09050</name>
</gene>
<evidence type="ECO:0000256" key="1">
    <source>
        <dbReference type="ARBA" id="ARBA00009275"/>
    </source>
</evidence>
<dbReference type="PIRSF" id="PIRSF005902">
    <property type="entry name" value="DNase_TatD"/>
    <property type="match status" value="1"/>
</dbReference>
<dbReference type="GO" id="GO:0016787">
    <property type="term" value="F:hydrolase activity"/>
    <property type="evidence" value="ECO:0007669"/>
    <property type="project" value="UniProtKB-KW"/>
</dbReference>
<protein>
    <submittedName>
        <fullName evidence="4">TatD family hydrolase</fullName>
    </submittedName>
</protein>
<dbReference type="InterPro" id="IPR032466">
    <property type="entry name" value="Metal_Hydrolase"/>
</dbReference>
<comment type="similarity">
    <text evidence="1">Belongs to the metallo-dependent hydrolases superfamily. TatD-type hydrolase family.</text>
</comment>
<evidence type="ECO:0000256" key="3">
    <source>
        <dbReference type="ARBA" id="ARBA00022801"/>
    </source>
</evidence>
<dbReference type="PROSITE" id="PS01137">
    <property type="entry name" value="TATD_1"/>
    <property type="match status" value="1"/>
</dbReference>
<accession>A0ABS1BTZ6</accession>
<evidence type="ECO:0000313" key="5">
    <source>
        <dbReference type="Proteomes" id="UP000614058"/>
    </source>
</evidence>
<dbReference type="PANTHER" id="PTHR46124:SF2">
    <property type="entry name" value="D-AMINOACYL-TRNA DEACYLASE"/>
    <property type="match status" value="1"/>
</dbReference>
<dbReference type="Pfam" id="PF01026">
    <property type="entry name" value="TatD_DNase"/>
    <property type="match status" value="1"/>
</dbReference>
<dbReference type="CDD" id="cd01310">
    <property type="entry name" value="TatD_DNAse"/>
    <property type="match status" value="1"/>
</dbReference>
<dbReference type="EMBL" id="JAEHNZ010000003">
    <property type="protein sequence ID" value="MBK0396712.1"/>
    <property type="molecule type" value="Genomic_DNA"/>
</dbReference>
<keyword evidence="2" id="KW-0479">Metal-binding</keyword>
<sequence length="259" mass="28730">MHLIDSHCHINFPDFADRIPELLANMAQNQVAQALAISVSRETFAEVFALAETHDNIYASVGVHPDSETAAEFSEDELMQHATHPKVVGIGETGLDYHWCSGDLAWQHNRFITHIQAAKRAQVPLIVHTRDAAADTLRILRETQAEKILIHCFTEDTAFAQAVLDMGGYISFSGILTFKNAKAIQAAAQYCPLDRILVETDSPYLAPVPYRGKQNQPAYVRHTAEFLAQLRGDTLENIAAATTANFYRLFSKVKPIEAA</sequence>
<reference evidence="4 5" key="1">
    <citation type="journal article" date="2021" name="Pathogens">
        <title>Isolation and Characterization of Kingella bonacorsii sp. nov., A Novel Kingella Species Detected in a Stable Periodontitis Subject.</title>
        <authorList>
            <person name="Antezack A."/>
            <person name="Boxberger M."/>
            <person name="Rolland C."/>
            <person name="Monnet-Corti V."/>
            <person name="La Scola B."/>
        </authorList>
    </citation>
    <scope>NUCLEOTIDE SEQUENCE [LARGE SCALE GENOMIC DNA]</scope>
    <source>
        <strain evidence="4 5">Marseille-Q4569</strain>
    </source>
</reference>
<dbReference type="InterPro" id="IPR015991">
    <property type="entry name" value="TatD/YcfH-like"/>
</dbReference>
<dbReference type="RefSeq" id="WP_200522787.1">
    <property type="nucleotide sequence ID" value="NZ_JAEHNZ010000003.1"/>
</dbReference>
<evidence type="ECO:0000256" key="2">
    <source>
        <dbReference type="ARBA" id="ARBA00022723"/>
    </source>
</evidence>
<dbReference type="NCBIfam" id="TIGR00010">
    <property type="entry name" value="YchF/TatD family DNA exonuclease"/>
    <property type="match status" value="1"/>
</dbReference>
<comment type="caution">
    <text evidence="4">The sequence shown here is derived from an EMBL/GenBank/DDBJ whole genome shotgun (WGS) entry which is preliminary data.</text>
</comment>
<dbReference type="Gene3D" id="3.20.20.140">
    <property type="entry name" value="Metal-dependent hydrolases"/>
    <property type="match status" value="1"/>
</dbReference>
<dbReference type="InterPro" id="IPR001130">
    <property type="entry name" value="TatD-like"/>
</dbReference>
<dbReference type="InterPro" id="IPR018228">
    <property type="entry name" value="DNase_TatD-rel_CS"/>
</dbReference>
<keyword evidence="3 4" id="KW-0378">Hydrolase</keyword>
<organism evidence="4 5">
    <name type="scientific">Kingella bonacorsii</name>
    <dbReference type="NCBI Taxonomy" id="2796361"/>
    <lineage>
        <taxon>Bacteria</taxon>
        <taxon>Pseudomonadati</taxon>
        <taxon>Pseudomonadota</taxon>
        <taxon>Betaproteobacteria</taxon>
        <taxon>Neisseriales</taxon>
        <taxon>Neisseriaceae</taxon>
        <taxon>Kingella</taxon>
    </lineage>
</organism>
<proteinExistence type="inferred from homology"/>
<dbReference type="Proteomes" id="UP000614058">
    <property type="component" value="Unassembled WGS sequence"/>
</dbReference>
<keyword evidence="5" id="KW-1185">Reference proteome</keyword>
<name>A0ABS1BTZ6_9NEIS</name>
<dbReference type="SUPFAM" id="SSF51556">
    <property type="entry name" value="Metallo-dependent hydrolases"/>
    <property type="match status" value="1"/>
</dbReference>
<evidence type="ECO:0000313" key="4">
    <source>
        <dbReference type="EMBL" id="MBK0396712.1"/>
    </source>
</evidence>